<keyword evidence="1" id="KW-1133">Transmembrane helix</keyword>
<dbReference type="Pfam" id="PF14329">
    <property type="entry name" value="DUF4386"/>
    <property type="match status" value="1"/>
</dbReference>
<dbReference type="EMBL" id="CP104694">
    <property type="protein sequence ID" value="UXI70158.1"/>
    <property type="molecule type" value="Genomic_DNA"/>
</dbReference>
<dbReference type="RefSeq" id="WP_261697109.1">
    <property type="nucleotide sequence ID" value="NZ_CP104694.1"/>
</dbReference>
<gene>
    <name evidence="2" type="ORF">N4264_11160</name>
</gene>
<feature type="transmembrane region" description="Helical" evidence="1">
    <location>
        <begin position="168"/>
        <end position="189"/>
    </location>
</feature>
<evidence type="ECO:0000313" key="2">
    <source>
        <dbReference type="EMBL" id="UXI70158.1"/>
    </source>
</evidence>
<feature type="transmembrane region" description="Helical" evidence="1">
    <location>
        <begin position="142"/>
        <end position="161"/>
    </location>
</feature>
<feature type="transmembrane region" description="Helical" evidence="1">
    <location>
        <begin position="50"/>
        <end position="75"/>
    </location>
</feature>
<reference evidence="2" key="1">
    <citation type="submission" date="2022-09" db="EMBL/GenBank/DDBJ databases">
        <title>Tahibacter sp. nov., isolated from a fresh water.</title>
        <authorList>
            <person name="Baek J.H."/>
            <person name="Lee J.K."/>
            <person name="Kim J.M."/>
            <person name="Jeon C.O."/>
        </authorList>
    </citation>
    <scope>NUCLEOTIDE SEQUENCE</scope>
    <source>
        <strain evidence="2">W38</strain>
    </source>
</reference>
<sequence length="237" mass="25000">MKTNSLENAGRWIGAAIVGNFVIGITSNFKLQTDLFGGEGLLVNAAAHPIQIGLIAVLGLLGSLLSIAVASTMSAHFGKAHPRLTGLYYAITAATLAITVVECATFIAFRTLSEQYLAAGTAAGPEYQLLKKVLAGLRNGVHFPHVLAGGAGVLAFFLLLYRERLVPRALAGFGVASILVQMFTVSFPLFGLRVIYPLLVLPALAFVGTAGWLLVRGFATSRDGQPPHYDEPRPAVA</sequence>
<accession>A0ABY6BJG0</accession>
<keyword evidence="1" id="KW-0812">Transmembrane</keyword>
<feature type="transmembrane region" description="Helical" evidence="1">
    <location>
        <begin position="12"/>
        <end position="30"/>
    </location>
</feature>
<evidence type="ECO:0000256" key="1">
    <source>
        <dbReference type="SAM" id="Phobius"/>
    </source>
</evidence>
<proteinExistence type="predicted"/>
<organism evidence="2 3">
    <name type="scientific">Tahibacter amnicola</name>
    <dbReference type="NCBI Taxonomy" id="2976241"/>
    <lineage>
        <taxon>Bacteria</taxon>
        <taxon>Pseudomonadati</taxon>
        <taxon>Pseudomonadota</taxon>
        <taxon>Gammaproteobacteria</taxon>
        <taxon>Lysobacterales</taxon>
        <taxon>Rhodanobacteraceae</taxon>
        <taxon>Tahibacter</taxon>
    </lineage>
</organism>
<evidence type="ECO:0000313" key="3">
    <source>
        <dbReference type="Proteomes" id="UP001064632"/>
    </source>
</evidence>
<dbReference type="InterPro" id="IPR025495">
    <property type="entry name" value="DUF4386"/>
</dbReference>
<keyword evidence="1" id="KW-0472">Membrane</keyword>
<dbReference type="Proteomes" id="UP001064632">
    <property type="component" value="Chromosome"/>
</dbReference>
<name>A0ABY6BJG0_9GAMM</name>
<keyword evidence="3" id="KW-1185">Reference proteome</keyword>
<feature type="transmembrane region" description="Helical" evidence="1">
    <location>
        <begin position="87"/>
        <end position="109"/>
    </location>
</feature>
<protein>
    <submittedName>
        <fullName evidence="2">DUF4386 domain-containing protein</fullName>
    </submittedName>
</protein>
<feature type="transmembrane region" description="Helical" evidence="1">
    <location>
        <begin position="195"/>
        <end position="215"/>
    </location>
</feature>